<evidence type="ECO:0000256" key="4">
    <source>
        <dbReference type="ARBA" id="ARBA00023289"/>
    </source>
</evidence>
<evidence type="ECO:0000313" key="7">
    <source>
        <dbReference type="EMBL" id="PNY12835.1"/>
    </source>
</evidence>
<gene>
    <name evidence="7" type="ORF">L195_g009476</name>
</gene>
<keyword evidence="1" id="KW-0488">Methylation</keyword>
<evidence type="ECO:0000259" key="6">
    <source>
        <dbReference type="PROSITE" id="PS50846"/>
    </source>
</evidence>
<evidence type="ECO:0000256" key="3">
    <source>
        <dbReference type="ARBA" id="ARBA00023288"/>
    </source>
</evidence>
<keyword evidence="4" id="KW-0636">Prenylation</keyword>
<reference evidence="7 8" key="1">
    <citation type="journal article" date="2014" name="Am. J. Bot.">
        <title>Genome assembly and annotation for red clover (Trifolium pratense; Fabaceae).</title>
        <authorList>
            <person name="Istvanek J."/>
            <person name="Jaros M."/>
            <person name="Krenek A."/>
            <person name="Repkova J."/>
        </authorList>
    </citation>
    <scope>NUCLEOTIDE SEQUENCE [LARGE SCALE GENOMIC DNA]</scope>
    <source>
        <strain evidence="8">cv. Tatra</strain>
        <tissue evidence="7">Young leaves</tissue>
    </source>
</reference>
<comment type="caution">
    <text evidence="7">The sequence shown here is derived from an EMBL/GenBank/DDBJ whole genome shotgun (WGS) entry which is preliminary data.</text>
</comment>
<evidence type="ECO:0000313" key="8">
    <source>
        <dbReference type="Proteomes" id="UP000236291"/>
    </source>
</evidence>
<comment type="similarity">
    <text evidence="5">Belongs to the HIPP family.</text>
</comment>
<name>A0A2K3PC52_TRIPR</name>
<organism evidence="7 8">
    <name type="scientific">Trifolium pratense</name>
    <name type="common">Red clover</name>
    <dbReference type="NCBI Taxonomy" id="57577"/>
    <lineage>
        <taxon>Eukaryota</taxon>
        <taxon>Viridiplantae</taxon>
        <taxon>Streptophyta</taxon>
        <taxon>Embryophyta</taxon>
        <taxon>Tracheophyta</taxon>
        <taxon>Spermatophyta</taxon>
        <taxon>Magnoliopsida</taxon>
        <taxon>eudicotyledons</taxon>
        <taxon>Gunneridae</taxon>
        <taxon>Pentapetalae</taxon>
        <taxon>rosids</taxon>
        <taxon>fabids</taxon>
        <taxon>Fabales</taxon>
        <taxon>Fabaceae</taxon>
        <taxon>Papilionoideae</taxon>
        <taxon>50 kb inversion clade</taxon>
        <taxon>NPAAA clade</taxon>
        <taxon>Hologalegina</taxon>
        <taxon>IRL clade</taxon>
        <taxon>Trifolieae</taxon>
        <taxon>Trifolium</taxon>
    </lineage>
</organism>
<feature type="domain" description="HMA" evidence="6">
    <location>
        <begin position="11"/>
        <end position="74"/>
    </location>
</feature>
<dbReference type="PROSITE" id="PS50846">
    <property type="entry name" value="HMA_2"/>
    <property type="match status" value="1"/>
</dbReference>
<dbReference type="Pfam" id="PF00403">
    <property type="entry name" value="HMA"/>
    <property type="match status" value="1"/>
</dbReference>
<reference evidence="7 8" key="2">
    <citation type="journal article" date="2017" name="Front. Plant Sci.">
        <title>Gene Classification and Mining of Molecular Markers Useful in Red Clover (Trifolium pratense) Breeding.</title>
        <authorList>
            <person name="Istvanek J."/>
            <person name="Dluhosova J."/>
            <person name="Dluhos P."/>
            <person name="Patkova L."/>
            <person name="Nedelnik J."/>
            <person name="Repkova J."/>
        </authorList>
    </citation>
    <scope>NUCLEOTIDE SEQUENCE [LARGE SCALE GENOMIC DNA]</scope>
    <source>
        <strain evidence="8">cv. Tatra</strain>
        <tissue evidence="7">Young leaves</tissue>
    </source>
</reference>
<accession>A0A2K3PC52</accession>
<dbReference type="STRING" id="57577.A0A2K3PC52"/>
<dbReference type="EMBL" id="ASHM01005595">
    <property type="protein sequence ID" value="PNY12835.1"/>
    <property type="molecule type" value="Genomic_DNA"/>
</dbReference>
<dbReference type="CDD" id="cd00371">
    <property type="entry name" value="HMA"/>
    <property type="match status" value="1"/>
</dbReference>
<evidence type="ECO:0000256" key="2">
    <source>
        <dbReference type="ARBA" id="ARBA00022723"/>
    </source>
</evidence>
<dbReference type="InterPro" id="IPR036163">
    <property type="entry name" value="HMA_dom_sf"/>
</dbReference>
<dbReference type="AlphaFoldDB" id="A0A2K3PC52"/>
<dbReference type="PANTHER" id="PTHR45868">
    <property type="entry name" value="HEAVY METAL-ASSOCIATED ISOPRENYLATED PLANT PROTEIN 33-RELATED"/>
    <property type="match status" value="1"/>
</dbReference>
<protein>
    <submittedName>
        <fullName evidence="7">Heavy-metal-associated domain-containing protein</fullName>
    </submittedName>
</protein>
<dbReference type="SUPFAM" id="SSF55008">
    <property type="entry name" value="HMA, heavy metal-associated domain"/>
    <property type="match status" value="1"/>
</dbReference>
<dbReference type="InterPro" id="IPR006121">
    <property type="entry name" value="HMA_dom"/>
</dbReference>
<evidence type="ECO:0000256" key="5">
    <source>
        <dbReference type="ARBA" id="ARBA00024045"/>
    </source>
</evidence>
<dbReference type="PANTHER" id="PTHR45868:SF74">
    <property type="entry name" value="HEAVY METAL-ASSOCIATED ISOPRENYLATED PLANT PROTEIN 33"/>
    <property type="match status" value="1"/>
</dbReference>
<dbReference type="GO" id="GO:0046872">
    <property type="term" value="F:metal ion binding"/>
    <property type="evidence" value="ECO:0007669"/>
    <property type="project" value="UniProtKB-KW"/>
</dbReference>
<proteinExistence type="inferred from homology"/>
<keyword evidence="3" id="KW-0449">Lipoprotein</keyword>
<dbReference type="Gene3D" id="3.30.70.100">
    <property type="match status" value="1"/>
</dbReference>
<sequence>MLTYEHELLNIETFVLKVHMHCQGCRIKVRKVLRKIEGVLKVDINAEEQIAIVTGIINPSTLVQKLAKLGKHAEILNEDYNEDDTDHDEENDNNQEYIINDQSAFENKYMIPTIYEKDNYGPEWYYNQDMDAKTMENGFNQNLAVPSPMFYESFNNRANEYVTRTNEYPKWQWPAIFEDNCSGTSYSGFGNQEWPHNISGKSYINEYGYQHQPPLMANIHGHYHGYYHPSN</sequence>
<keyword evidence="2" id="KW-0479">Metal-binding</keyword>
<evidence type="ECO:0000256" key="1">
    <source>
        <dbReference type="ARBA" id="ARBA00022481"/>
    </source>
</evidence>
<dbReference type="Proteomes" id="UP000236291">
    <property type="component" value="Unassembled WGS sequence"/>
</dbReference>